<feature type="non-terminal residue" evidence="2">
    <location>
        <position position="139"/>
    </location>
</feature>
<evidence type="ECO:0000259" key="1">
    <source>
        <dbReference type="Pfam" id="PF13460"/>
    </source>
</evidence>
<sequence>MSNKAEILVIGATGFIGRRLVAALLEQGFSLRCLTRREGHDWPQGAQAFKGDLLQPETLNAALTGVDTAYYLAHSMGEQGRFADKERQAAENFVATAEKAGLRRAIYLSGLGGEEEALSEHLTSRREVARILNAAPFKT</sequence>
<dbReference type="AlphaFoldDB" id="A0A831PNJ3"/>
<reference evidence="2" key="1">
    <citation type="journal article" date="2020" name="mSystems">
        <title>Genome- and Community-Level Interaction Insights into Carbon Utilization and Element Cycling Functions of Hydrothermarchaeota in Hydrothermal Sediment.</title>
        <authorList>
            <person name="Zhou Z."/>
            <person name="Liu Y."/>
            <person name="Xu W."/>
            <person name="Pan J."/>
            <person name="Luo Z.H."/>
            <person name="Li M."/>
        </authorList>
    </citation>
    <scope>NUCLEOTIDE SEQUENCE [LARGE SCALE GENOMIC DNA]</scope>
    <source>
        <strain evidence="2">SpSt-1220</strain>
    </source>
</reference>
<name>A0A831PNJ3_9BACT</name>
<organism evidence="2">
    <name type="scientific">Geoalkalibacter subterraneus</name>
    <dbReference type="NCBI Taxonomy" id="483547"/>
    <lineage>
        <taxon>Bacteria</taxon>
        <taxon>Pseudomonadati</taxon>
        <taxon>Thermodesulfobacteriota</taxon>
        <taxon>Desulfuromonadia</taxon>
        <taxon>Desulfuromonadales</taxon>
        <taxon>Geoalkalibacteraceae</taxon>
        <taxon>Geoalkalibacter</taxon>
    </lineage>
</organism>
<accession>A0A831PNJ3</accession>
<dbReference type="Gene3D" id="3.40.50.720">
    <property type="entry name" value="NAD(P)-binding Rossmann-like Domain"/>
    <property type="match status" value="1"/>
</dbReference>
<dbReference type="InterPro" id="IPR016040">
    <property type="entry name" value="NAD(P)-bd_dom"/>
</dbReference>
<protein>
    <submittedName>
        <fullName evidence="2">NAD-dependent epimerase/dehydratase family protein</fullName>
    </submittedName>
</protein>
<feature type="domain" description="NAD(P)-binding" evidence="1">
    <location>
        <begin position="11"/>
        <end position="124"/>
    </location>
</feature>
<dbReference type="InterPro" id="IPR036291">
    <property type="entry name" value="NAD(P)-bd_dom_sf"/>
</dbReference>
<dbReference type="InterPro" id="IPR051604">
    <property type="entry name" value="Ergot_Alk_Oxidoreductase"/>
</dbReference>
<dbReference type="Pfam" id="PF13460">
    <property type="entry name" value="NAD_binding_10"/>
    <property type="match status" value="1"/>
</dbReference>
<dbReference type="PANTHER" id="PTHR43162">
    <property type="match status" value="1"/>
</dbReference>
<proteinExistence type="predicted"/>
<dbReference type="Proteomes" id="UP000886162">
    <property type="component" value="Unassembled WGS sequence"/>
</dbReference>
<dbReference type="PANTHER" id="PTHR43162:SF1">
    <property type="entry name" value="PRESTALK A DIFFERENTIATION PROTEIN A"/>
    <property type="match status" value="1"/>
</dbReference>
<evidence type="ECO:0000313" key="2">
    <source>
        <dbReference type="EMBL" id="HDR46837.1"/>
    </source>
</evidence>
<gene>
    <name evidence="2" type="ORF">ENN94_03955</name>
</gene>
<dbReference type="EMBL" id="DSDO01000277">
    <property type="protein sequence ID" value="HDR46837.1"/>
    <property type="molecule type" value="Genomic_DNA"/>
</dbReference>
<comment type="caution">
    <text evidence="2">The sequence shown here is derived from an EMBL/GenBank/DDBJ whole genome shotgun (WGS) entry which is preliminary data.</text>
</comment>
<dbReference type="SUPFAM" id="SSF51735">
    <property type="entry name" value="NAD(P)-binding Rossmann-fold domains"/>
    <property type="match status" value="1"/>
</dbReference>